<dbReference type="AlphaFoldDB" id="A0A484HET2"/>
<feature type="chain" id="PRO_5019870397" description="Lipoprotein" evidence="1">
    <location>
        <begin position="22"/>
        <end position="139"/>
    </location>
</feature>
<dbReference type="GO" id="GO:0006644">
    <property type="term" value="P:phospholipid metabolic process"/>
    <property type="evidence" value="ECO:0007669"/>
    <property type="project" value="InterPro"/>
</dbReference>
<dbReference type="SUPFAM" id="SSF48619">
    <property type="entry name" value="Phospholipase A2, PLA2"/>
    <property type="match status" value="1"/>
</dbReference>
<sequence length="139" mass="15572">MRMIHPLILIFAALLTLTGCAGNQKEIDALADEIYQSHRLKPPLPPKPFVSDGCSLWPDSGWLECCVEHDLVYWKGGAGQDRLEADRMLKTCVSKKAGPFWGTVMYHGARVGGAWWLPTPFRWGFGWEYPRSGPPGSRD</sequence>
<dbReference type="PROSITE" id="PS51257">
    <property type="entry name" value="PROKAR_LIPOPROTEIN"/>
    <property type="match status" value="1"/>
</dbReference>
<feature type="signal peptide" evidence="1">
    <location>
        <begin position="1"/>
        <end position="21"/>
    </location>
</feature>
<name>A0A484HET2_9BACT</name>
<evidence type="ECO:0000313" key="2">
    <source>
        <dbReference type="EMBL" id="VEN73787.1"/>
    </source>
</evidence>
<dbReference type="GO" id="GO:0004623">
    <property type="term" value="F:phospholipase A2 activity"/>
    <property type="evidence" value="ECO:0007669"/>
    <property type="project" value="InterPro"/>
</dbReference>
<accession>A0A484HET2</accession>
<organism evidence="2">
    <name type="scientific">uncultured Desulfobacteraceae bacterium</name>
    <dbReference type="NCBI Taxonomy" id="218296"/>
    <lineage>
        <taxon>Bacteria</taxon>
        <taxon>Pseudomonadati</taxon>
        <taxon>Thermodesulfobacteriota</taxon>
        <taxon>Desulfobacteria</taxon>
        <taxon>Desulfobacterales</taxon>
        <taxon>Desulfobacteraceae</taxon>
        <taxon>environmental samples</taxon>
    </lineage>
</organism>
<gene>
    <name evidence="2" type="ORF">EPICR_20256</name>
</gene>
<dbReference type="InterPro" id="IPR036444">
    <property type="entry name" value="PLipase_A2_dom_sf"/>
</dbReference>
<dbReference type="EMBL" id="CAACVI010000012">
    <property type="protein sequence ID" value="VEN73787.1"/>
    <property type="molecule type" value="Genomic_DNA"/>
</dbReference>
<evidence type="ECO:0000256" key="1">
    <source>
        <dbReference type="SAM" id="SignalP"/>
    </source>
</evidence>
<protein>
    <recommendedName>
        <fullName evidence="3">Lipoprotein</fullName>
    </recommendedName>
</protein>
<reference evidence="2" key="1">
    <citation type="submission" date="2019-01" db="EMBL/GenBank/DDBJ databases">
        <authorList>
            <consortium name="Genoscope - CEA"/>
            <person name="William W."/>
        </authorList>
    </citation>
    <scope>NUCLEOTIDE SEQUENCE</scope>
    <source>
        <strain evidence="2">CR-1</strain>
    </source>
</reference>
<keyword evidence="1" id="KW-0732">Signal</keyword>
<evidence type="ECO:0008006" key="3">
    <source>
        <dbReference type="Google" id="ProtNLM"/>
    </source>
</evidence>
<dbReference type="GO" id="GO:0050482">
    <property type="term" value="P:arachidonate secretion"/>
    <property type="evidence" value="ECO:0007669"/>
    <property type="project" value="InterPro"/>
</dbReference>
<proteinExistence type="predicted"/>